<protein>
    <submittedName>
        <fullName evidence="1">Phage minor head protein</fullName>
    </submittedName>
</protein>
<dbReference type="RefSeq" id="WP_282333255.1">
    <property type="nucleotide sequence ID" value="NZ_JASBRG010000003.1"/>
</dbReference>
<accession>A0ABT6R9R5</accession>
<evidence type="ECO:0000313" key="1">
    <source>
        <dbReference type="EMBL" id="MDI3319140.1"/>
    </source>
</evidence>
<organism evidence="1 2">
    <name type="scientific">Pinibacter soli</name>
    <dbReference type="NCBI Taxonomy" id="3044211"/>
    <lineage>
        <taxon>Bacteria</taxon>
        <taxon>Pseudomonadati</taxon>
        <taxon>Bacteroidota</taxon>
        <taxon>Chitinophagia</taxon>
        <taxon>Chitinophagales</taxon>
        <taxon>Chitinophagaceae</taxon>
        <taxon>Pinibacter</taxon>
    </lineage>
</organism>
<gene>
    <name evidence="1" type="ORF">QJ048_05115</name>
</gene>
<name>A0ABT6R9R5_9BACT</name>
<proteinExistence type="predicted"/>
<comment type="caution">
    <text evidence="1">The sequence shown here is derived from an EMBL/GenBank/DDBJ whole genome shotgun (WGS) entry which is preliminary data.</text>
</comment>
<dbReference type="Gene3D" id="3.40.1350.120">
    <property type="match status" value="1"/>
</dbReference>
<dbReference type="EMBL" id="JASBRG010000003">
    <property type="protein sequence ID" value="MDI3319140.1"/>
    <property type="molecule type" value="Genomic_DNA"/>
</dbReference>
<sequence>MQKTLTRNQPTNNRPIHVCCDHSEAFFLSDKQRDQVLTVDANKVVNDVIEQLYKKGTVQSKTQTDLFKSFYEPLKAGVKEGYNLKAEYGTPNYEMLKQLQTNTAIFSIFKSHACVKEIGALLKDNDGNRRSKQDFINEALKVDKTYRKDWLGTEYDTAVRSCRMATVWQKAQETKRLYPCVEYIPSRAANPRQDHIKYYGLVFRLDDPILNTIWPPNGYLCQCGMRPTDKEPTDIPHDLPLPDEHFRFNPGKTGQVFDIENSGYIKSVPPADQPALIKQAKTIVNNEMALEADYQSVYKAKSGGTVEVHPLAFNNTDFKEVLVTARELANFGEQVKVLPDIQDPALRKAFVIPGAKPNKSPDYLITGTYATDLKTVFINSIDAVKEAVGRCNKQCNNIALKIDRDNYISSHDLQRAVKGKLSHAGYDDWQMLWIFFNGDWKSFTRQEILEGSWF</sequence>
<keyword evidence="2" id="KW-1185">Reference proteome</keyword>
<evidence type="ECO:0000313" key="2">
    <source>
        <dbReference type="Proteomes" id="UP001226434"/>
    </source>
</evidence>
<dbReference type="Proteomes" id="UP001226434">
    <property type="component" value="Unassembled WGS sequence"/>
</dbReference>
<reference evidence="1 2" key="1">
    <citation type="submission" date="2023-05" db="EMBL/GenBank/DDBJ databases">
        <title>Genome sequence of Pinibacter sp. MAH-24.</title>
        <authorList>
            <person name="Huq M.A."/>
        </authorList>
    </citation>
    <scope>NUCLEOTIDE SEQUENCE [LARGE SCALE GENOMIC DNA]</scope>
    <source>
        <strain evidence="1 2">MAH-24</strain>
    </source>
</reference>